<organism evidence="1 2">
    <name type="scientific">Arachnia rubra</name>
    <dbReference type="NCBI Taxonomy" id="1547448"/>
    <lineage>
        <taxon>Bacteria</taxon>
        <taxon>Bacillati</taxon>
        <taxon>Actinomycetota</taxon>
        <taxon>Actinomycetes</taxon>
        <taxon>Propionibacteriales</taxon>
        <taxon>Propionibacteriaceae</taxon>
        <taxon>Arachnia</taxon>
    </lineage>
</organism>
<dbReference type="RefSeq" id="WP_212325027.1">
    <property type="nucleotide sequence ID" value="NZ_AP024463.1"/>
</dbReference>
<dbReference type="Proteomes" id="UP000678513">
    <property type="component" value="Chromosome"/>
</dbReference>
<dbReference type="InterPro" id="IPR046268">
    <property type="entry name" value="DUF6301"/>
</dbReference>
<protein>
    <submittedName>
        <fullName evidence="1">Uncharacterized protein</fullName>
    </submittedName>
</protein>
<gene>
    <name evidence="1" type="ORF">J5A65_02740</name>
</gene>
<evidence type="ECO:0000313" key="1">
    <source>
        <dbReference type="EMBL" id="QUC08679.1"/>
    </source>
</evidence>
<proteinExistence type="predicted"/>
<accession>A0ABX7Y639</accession>
<keyword evidence="2" id="KW-1185">Reference proteome</keyword>
<evidence type="ECO:0000313" key="2">
    <source>
        <dbReference type="Proteomes" id="UP000678513"/>
    </source>
</evidence>
<sequence>MTWNAVTPNYFIALARYWTKQQWPLRPPVLDVLLAEAGFSRQDGRYRTGLPVNQPALAVIMTNEQDGLDLISLCLTDTQPDPSPEWDTFINDAYTSYVFAGTKLWGKPALSRSDVASKARWDLSNGCRLEVAHQRLVVGMSLLSPGYAEALRHL</sequence>
<dbReference type="EMBL" id="CP072384">
    <property type="protein sequence ID" value="QUC08679.1"/>
    <property type="molecule type" value="Genomic_DNA"/>
</dbReference>
<reference evidence="1 2" key="1">
    <citation type="submission" date="2021-03" db="EMBL/GenBank/DDBJ databases">
        <title>Human Oral Microbial Genomes.</title>
        <authorList>
            <person name="Johnston C.D."/>
            <person name="Chen T."/>
            <person name="Dewhirst F.E."/>
        </authorList>
    </citation>
    <scope>NUCLEOTIDE SEQUENCE [LARGE SCALE GENOMIC DNA]</scope>
    <source>
        <strain evidence="1 2">DSMZ 100122</strain>
    </source>
</reference>
<dbReference type="Pfam" id="PF19818">
    <property type="entry name" value="DUF6301"/>
    <property type="match status" value="1"/>
</dbReference>
<name>A0ABX7Y639_9ACTN</name>